<proteinExistence type="predicted"/>
<keyword evidence="2" id="KW-1185">Reference proteome</keyword>
<dbReference type="InterPro" id="IPR036412">
    <property type="entry name" value="HAD-like_sf"/>
</dbReference>
<name>A0A364NQ41_9GAMM</name>
<dbReference type="Gene3D" id="1.10.150.240">
    <property type="entry name" value="Putative phosphatase, domain 2"/>
    <property type="match status" value="1"/>
</dbReference>
<organism evidence="1 2">
    <name type="scientific">Nitrincola tibetensis</name>
    <dbReference type="NCBI Taxonomy" id="2219697"/>
    <lineage>
        <taxon>Bacteria</taxon>
        <taxon>Pseudomonadati</taxon>
        <taxon>Pseudomonadota</taxon>
        <taxon>Gammaproteobacteria</taxon>
        <taxon>Oceanospirillales</taxon>
        <taxon>Oceanospirillaceae</taxon>
        <taxon>Nitrincola</taxon>
    </lineage>
</organism>
<sequence>MYQSYVFDCDGVVLDSNKVKTDAFYKTAIPFGEEAAKALVDYHVANGGISRYVKFAKFIDEMLPSTSAKPNLDDLLTTYANEVIAGLLSCKVVEGLHELRALSPDSRWLIVSGGDQAELRKVFAERGLAELLNGGIFGSPDTKDEILKRELLSGNIQQPALFLGDSRYDHVASSAAGLDFVFITQWTEFHEWPSYCAEHQLKTVESLTELTQKIF</sequence>
<dbReference type="EMBL" id="QKRX01000002">
    <property type="protein sequence ID" value="RAU19201.1"/>
    <property type="molecule type" value="Genomic_DNA"/>
</dbReference>
<evidence type="ECO:0000313" key="2">
    <source>
        <dbReference type="Proteomes" id="UP000250744"/>
    </source>
</evidence>
<dbReference type="CDD" id="cd01427">
    <property type="entry name" value="HAD_like"/>
    <property type="match status" value="1"/>
</dbReference>
<protein>
    <submittedName>
        <fullName evidence="1">HAD family hydrolase</fullName>
    </submittedName>
</protein>
<keyword evidence="1" id="KW-0378">Hydrolase</keyword>
<evidence type="ECO:0000313" key="1">
    <source>
        <dbReference type="EMBL" id="RAU19201.1"/>
    </source>
</evidence>
<dbReference type="Pfam" id="PF00702">
    <property type="entry name" value="Hydrolase"/>
    <property type="match status" value="1"/>
</dbReference>
<gene>
    <name evidence="1" type="ORF">DN062_02730</name>
</gene>
<reference evidence="1 2" key="1">
    <citation type="submission" date="2018-06" db="EMBL/GenBank/DDBJ databases">
        <title>Nitrincola tibetense sp. nov., isolated from Lake XuguoCo on Tibetan Plateau.</title>
        <authorList>
            <person name="Xing P."/>
        </authorList>
    </citation>
    <scope>NUCLEOTIDE SEQUENCE [LARGE SCALE GENOMIC DNA]</scope>
    <source>
        <strain evidence="2">xg18</strain>
    </source>
</reference>
<comment type="caution">
    <text evidence="1">The sequence shown here is derived from an EMBL/GenBank/DDBJ whole genome shotgun (WGS) entry which is preliminary data.</text>
</comment>
<dbReference type="RefSeq" id="WP_112157330.1">
    <property type="nucleotide sequence ID" value="NZ_QKRX01000002.1"/>
</dbReference>
<dbReference type="GO" id="GO:0016787">
    <property type="term" value="F:hydrolase activity"/>
    <property type="evidence" value="ECO:0007669"/>
    <property type="project" value="UniProtKB-KW"/>
</dbReference>
<dbReference type="InterPro" id="IPR023214">
    <property type="entry name" value="HAD_sf"/>
</dbReference>
<dbReference type="OrthoDB" id="9782449at2"/>
<dbReference type="Gene3D" id="3.40.50.1000">
    <property type="entry name" value="HAD superfamily/HAD-like"/>
    <property type="match status" value="1"/>
</dbReference>
<dbReference type="Proteomes" id="UP000250744">
    <property type="component" value="Unassembled WGS sequence"/>
</dbReference>
<dbReference type="InterPro" id="IPR023198">
    <property type="entry name" value="PGP-like_dom2"/>
</dbReference>
<accession>A0A364NQ41</accession>
<dbReference type="SUPFAM" id="SSF56784">
    <property type="entry name" value="HAD-like"/>
    <property type="match status" value="1"/>
</dbReference>
<dbReference type="AlphaFoldDB" id="A0A364NQ41"/>